<evidence type="ECO:0000256" key="2">
    <source>
        <dbReference type="ARBA" id="ARBA00023043"/>
    </source>
</evidence>
<keyword evidence="2 3" id="KW-0040">ANK repeat</keyword>
<keyword evidence="1" id="KW-0677">Repeat</keyword>
<dbReference type="SMART" id="SM00248">
    <property type="entry name" value="ANK"/>
    <property type="match status" value="3"/>
</dbReference>
<dbReference type="PROSITE" id="PS50297">
    <property type="entry name" value="ANK_REP_REGION"/>
    <property type="match status" value="3"/>
</dbReference>
<dbReference type="OrthoDB" id="5287794at2759"/>
<comment type="caution">
    <text evidence="4">The sequence shown here is derived from an EMBL/GenBank/DDBJ whole genome shotgun (WGS) entry which is preliminary data.</text>
</comment>
<feature type="repeat" description="ANK" evidence="3">
    <location>
        <begin position="4"/>
        <end position="36"/>
    </location>
</feature>
<evidence type="ECO:0000256" key="1">
    <source>
        <dbReference type="ARBA" id="ARBA00022737"/>
    </source>
</evidence>
<dbReference type="InterPro" id="IPR036770">
    <property type="entry name" value="Ankyrin_rpt-contain_sf"/>
</dbReference>
<protein>
    <submittedName>
        <fullName evidence="4">Ankyrin repeat protein</fullName>
    </submittedName>
</protein>
<dbReference type="PANTHER" id="PTHR24198">
    <property type="entry name" value="ANKYRIN REPEAT AND PROTEIN KINASE DOMAIN-CONTAINING PROTEIN"/>
    <property type="match status" value="1"/>
</dbReference>
<feature type="repeat" description="ANK" evidence="3">
    <location>
        <begin position="73"/>
        <end position="105"/>
    </location>
</feature>
<dbReference type="Proteomes" id="UP000326924">
    <property type="component" value="Unassembled WGS sequence"/>
</dbReference>
<dbReference type="InParanoid" id="A0A5J5F0P6"/>
<sequence length="127" mass="13540">VDDNLKSALHYSAQYGDSDICRMLLSCGADATALDYGHLTSLHLAAYCNRIETVKVLLAFESGRKSVNQGAEDDETALSRAAEAGYIEVVRLLLAHGADISSCNSAGDSPLHLAAMMGRTEVVRVLL</sequence>
<reference evidence="4 5" key="1">
    <citation type="submission" date="2019-09" db="EMBL/GenBank/DDBJ databases">
        <title>Draft genome of the ectomycorrhizal ascomycete Sphaerosporella brunnea.</title>
        <authorList>
            <consortium name="DOE Joint Genome Institute"/>
            <person name="Benucci G.M."/>
            <person name="Marozzi G."/>
            <person name="Antonielli L."/>
            <person name="Sanchez S."/>
            <person name="Marco P."/>
            <person name="Wang X."/>
            <person name="Falini L.B."/>
            <person name="Barry K."/>
            <person name="Haridas S."/>
            <person name="Lipzen A."/>
            <person name="Labutti K."/>
            <person name="Grigoriev I.V."/>
            <person name="Murat C."/>
            <person name="Martin F."/>
            <person name="Albertini E."/>
            <person name="Donnini D."/>
            <person name="Bonito G."/>
        </authorList>
    </citation>
    <scope>NUCLEOTIDE SEQUENCE [LARGE SCALE GENOMIC DNA]</scope>
    <source>
        <strain evidence="4 5">Sb_GMNB300</strain>
    </source>
</reference>
<evidence type="ECO:0000313" key="4">
    <source>
        <dbReference type="EMBL" id="KAA8908846.1"/>
    </source>
</evidence>
<dbReference type="Pfam" id="PF00023">
    <property type="entry name" value="Ank"/>
    <property type="match status" value="1"/>
</dbReference>
<organism evidence="4 5">
    <name type="scientific">Sphaerosporella brunnea</name>
    <dbReference type="NCBI Taxonomy" id="1250544"/>
    <lineage>
        <taxon>Eukaryota</taxon>
        <taxon>Fungi</taxon>
        <taxon>Dikarya</taxon>
        <taxon>Ascomycota</taxon>
        <taxon>Pezizomycotina</taxon>
        <taxon>Pezizomycetes</taxon>
        <taxon>Pezizales</taxon>
        <taxon>Pyronemataceae</taxon>
        <taxon>Sphaerosporella</taxon>
    </lineage>
</organism>
<feature type="non-terminal residue" evidence="4">
    <location>
        <position position="1"/>
    </location>
</feature>
<dbReference type="PANTHER" id="PTHR24198:SF165">
    <property type="entry name" value="ANKYRIN REPEAT-CONTAINING PROTEIN-RELATED"/>
    <property type="match status" value="1"/>
</dbReference>
<feature type="non-terminal residue" evidence="4">
    <location>
        <position position="127"/>
    </location>
</feature>
<keyword evidence="5" id="KW-1185">Reference proteome</keyword>
<dbReference type="InterPro" id="IPR002110">
    <property type="entry name" value="Ankyrin_rpt"/>
</dbReference>
<dbReference type="EMBL" id="VXIS01000064">
    <property type="protein sequence ID" value="KAA8908846.1"/>
    <property type="molecule type" value="Genomic_DNA"/>
</dbReference>
<dbReference type="Pfam" id="PF12796">
    <property type="entry name" value="Ank_2"/>
    <property type="match status" value="1"/>
</dbReference>
<feature type="repeat" description="ANK" evidence="3">
    <location>
        <begin position="106"/>
        <end position="127"/>
    </location>
</feature>
<gene>
    <name evidence="4" type="ORF">FN846DRAFT_755754</name>
</gene>
<dbReference type="AlphaFoldDB" id="A0A5J5F0P6"/>
<dbReference type="SUPFAM" id="SSF48403">
    <property type="entry name" value="Ankyrin repeat"/>
    <property type="match status" value="1"/>
</dbReference>
<dbReference type="Gene3D" id="1.25.40.20">
    <property type="entry name" value="Ankyrin repeat-containing domain"/>
    <property type="match status" value="1"/>
</dbReference>
<evidence type="ECO:0000313" key="5">
    <source>
        <dbReference type="Proteomes" id="UP000326924"/>
    </source>
</evidence>
<accession>A0A5J5F0P6</accession>
<name>A0A5J5F0P6_9PEZI</name>
<proteinExistence type="predicted"/>
<dbReference type="PROSITE" id="PS50088">
    <property type="entry name" value="ANK_REPEAT"/>
    <property type="match status" value="3"/>
</dbReference>
<evidence type="ECO:0000256" key="3">
    <source>
        <dbReference type="PROSITE-ProRule" id="PRU00023"/>
    </source>
</evidence>